<dbReference type="Proteomes" id="UP000053237">
    <property type="component" value="Unassembled WGS sequence"/>
</dbReference>
<dbReference type="InParanoid" id="A0A024GH88"/>
<organism evidence="3 4">
    <name type="scientific">Albugo candida</name>
    <dbReference type="NCBI Taxonomy" id="65357"/>
    <lineage>
        <taxon>Eukaryota</taxon>
        <taxon>Sar</taxon>
        <taxon>Stramenopiles</taxon>
        <taxon>Oomycota</taxon>
        <taxon>Peronosporomycetes</taxon>
        <taxon>Albuginales</taxon>
        <taxon>Albuginaceae</taxon>
        <taxon>Albugo</taxon>
    </lineage>
</organism>
<comment type="caution">
    <text evidence="3">The sequence shown here is derived from an EMBL/GenBank/DDBJ whole genome shotgun (WGS) entry which is preliminary data.</text>
</comment>
<reference evidence="3 4" key="1">
    <citation type="submission" date="2012-05" db="EMBL/GenBank/DDBJ databases">
        <title>Recombination and specialization in a pathogen metapopulation.</title>
        <authorList>
            <person name="Gardiner A."/>
            <person name="Kemen E."/>
            <person name="Schultz-Larsen T."/>
            <person name="MacLean D."/>
            <person name="Van Oosterhout C."/>
            <person name="Jones J.D.G."/>
        </authorList>
    </citation>
    <scope>NUCLEOTIDE SEQUENCE [LARGE SCALE GENOMIC DNA]</scope>
    <source>
        <strain evidence="3 4">Ac Nc2</strain>
    </source>
</reference>
<evidence type="ECO:0000313" key="3">
    <source>
        <dbReference type="EMBL" id="CCI46253.1"/>
    </source>
</evidence>
<feature type="coiled-coil region" evidence="1">
    <location>
        <begin position="6"/>
        <end position="40"/>
    </location>
</feature>
<name>A0A024GH88_9STRA</name>
<dbReference type="AlphaFoldDB" id="A0A024GH88"/>
<sequence length="131" mass="14957">MKSLTKSEAKRRVAVFDDRIKELRASNRRITERLRKEAEKHVEELICLRGQILDFQGAQDARFQSLGHMEATVIITLRGGEATGTVDAMEHPRQWDDGVRPIRRRSQCSSTSATSEASLAEVMRIYSDQRL</sequence>
<proteinExistence type="predicted"/>
<protein>
    <submittedName>
        <fullName evidence="3">Uncharacterized protein</fullName>
    </submittedName>
</protein>
<keyword evidence="1" id="KW-0175">Coiled coil</keyword>
<feature type="region of interest" description="Disordered" evidence="2">
    <location>
        <begin position="93"/>
        <end position="113"/>
    </location>
</feature>
<evidence type="ECO:0000256" key="1">
    <source>
        <dbReference type="SAM" id="Coils"/>
    </source>
</evidence>
<dbReference type="EMBL" id="CAIX01000121">
    <property type="protein sequence ID" value="CCI46253.1"/>
    <property type="molecule type" value="Genomic_DNA"/>
</dbReference>
<gene>
    <name evidence="3" type="ORF">BN9_071820</name>
</gene>
<accession>A0A024GH88</accession>
<evidence type="ECO:0000313" key="4">
    <source>
        <dbReference type="Proteomes" id="UP000053237"/>
    </source>
</evidence>
<keyword evidence="4" id="KW-1185">Reference proteome</keyword>
<evidence type="ECO:0000256" key="2">
    <source>
        <dbReference type="SAM" id="MobiDB-lite"/>
    </source>
</evidence>